<dbReference type="InterPro" id="IPR043502">
    <property type="entry name" value="DNA/RNA_pol_sf"/>
</dbReference>
<evidence type="ECO:0000259" key="1">
    <source>
        <dbReference type="Pfam" id="PF07727"/>
    </source>
</evidence>
<dbReference type="CDD" id="cd09272">
    <property type="entry name" value="RNase_HI_RT_Ty1"/>
    <property type="match status" value="1"/>
</dbReference>
<proteinExistence type="predicted"/>
<evidence type="ECO:0000313" key="3">
    <source>
        <dbReference type="Proteomes" id="UP000075243"/>
    </source>
</evidence>
<reference evidence="2" key="1">
    <citation type="journal article" date="2012" name="Nat. Biotechnol.">
        <title>Draft genome sequence of pigeonpea (Cajanus cajan), an orphan legume crop of resource-poor farmers.</title>
        <authorList>
            <person name="Varshney R.K."/>
            <person name="Chen W."/>
            <person name="Li Y."/>
            <person name="Bharti A.K."/>
            <person name="Saxena R.K."/>
            <person name="Schlueter J.A."/>
            <person name="Donoghue M.T."/>
            <person name="Azam S."/>
            <person name="Fan G."/>
            <person name="Whaley A.M."/>
            <person name="Farmer A.D."/>
            <person name="Sheridan J."/>
            <person name="Iwata A."/>
            <person name="Tuteja R."/>
            <person name="Penmetsa R.V."/>
            <person name="Wu W."/>
            <person name="Upadhyaya H.D."/>
            <person name="Yang S.P."/>
            <person name="Shah T."/>
            <person name="Saxena K.B."/>
            <person name="Michael T."/>
            <person name="McCombie W.R."/>
            <person name="Yang B."/>
            <person name="Zhang G."/>
            <person name="Yang H."/>
            <person name="Wang J."/>
            <person name="Spillane C."/>
            <person name="Cook D.R."/>
            <person name="May G.D."/>
            <person name="Xu X."/>
            <person name="Jackson S.A."/>
        </authorList>
    </citation>
    <scope>NUCLEOTIDE SEQUENCE [LARGE SCALE GENOMIC DNA]</scope>
</reference>
<dbReference type="SUPFAM" id="SSF56672">
    <property type="entry name" value="DNA/RNA polymerases"/>
    <property type="match status" value="1"/>
</dbReference>
<dbReference type="Gramene" id="C.cajan_32482.t">
    <property type="protein sequence ID" value="C.cajan_32482.t.cds1"/>
    <property type="gene ID" value="C.cajan_32482"/>
</dbReference>
<dbReference type="PANTHER" id="PTHR11439">
    <property type="entry name" value="GAG-POL-RELATED RETROTRANSPOSON"/>
    <property type="match status" value="1"/>
</dbReference>
<dbReference type="Proteomes" id="UP000075243">
    <property type="component" value="Unassembled WGS sequence"/>
</dbReference>
<protein>
    <submittedName>
        <fullName evidence="2">Retrovirus-related Pol polyprotein from transposon TNT 1-94</fullName>
    </submittedName>
</protein>
<dbReference type="Pfam" id="PF07727">
    <property type="entry name" value="RVT_2"/>
    <property type="match status" value="1"/>
</dbReference>
<gene>
    <name evidence="2" type="ORF">KK1_035807</name>
</gene>
<keyword evidence="3" id="KW-1185">Reference proteome</keyword>
<organism evidence="2 3">
    <name type="scientific">Cajanus cajan</name>
    <name type="common">Pigeon pea</name>
    <name type="synonym">Cajanus indicus</name>
    <dbReference type="NCBI Taxonomy" id="3821"/>
    <lineage>
        <taxon>Eukaryota</taxon>
        <taxon>Viridiplantae</taxon>
        <taxon>Streptophyta</taxon>
        <taxon>Embryophyta</taxon>
        <taxon>Tracheophyta</taxon>
        <taxon>Spermatophyta</taxon>
        <taxon>Magnoliopsida</taxon>
        <taxon>eudicotyledons</taxon>
        <taxon>Gunneridae</taxon>
        <taxon>Pentapetalae</taxon>
        <taxon>rosids</taxon>
        <taxon>fabids</taxon>
        <taxon>Fabales</taxon>
        <taxon>Fabaceae</taxon>
        <taxon>Papilionoideae</taxon>
        <taxon>50 kb inversion clade</taxon>
        <taxon>NPAAA clade</taxon>
        <taxon>indigoferoid/millettioid clade</taxon>
        <taxon>Phaseoleae</taxon>
        <taxon>Cajanus</taxon>
    </lineage>
</organism>
<dbReference type="OMA" id="WIARAPP"/>
<name>A0A151RJP7_CAJCA</name>
<accession>A0A151RJP7</accession>
<dbReference type="PANTHER" id="PTHR11439:SF500">
    <property type="entry name" value="RNA-DIRECTED DNA POLYMERASE"/>
    <property type="match status" value="1"/>
</dbReference>
<dbReference type="EMBL" id="KQ483700">
    <property type="protein sequence ID" value="KYP42777.1"/>
    <property type="molecule type" value="Genomic_DNA"/>
</dbReference>
<dbReference type="InterPro" id="IPR013103">
    <property type="entry name" value="RVT_2"/>
</dbReference>
<sequence>MQTRSKSRIHKPKLHSSIFLVHCEPKTVKLALADPLLFAAMQQECTALMKNQTWDLVTLPPNRQVVGCKWVFRIKENADGSINKYKARLVAKGFHQVPGFDFHETFSPVIKPTTLRIILTLALTNGWDLLHLDVNNAFLNGLLEETVFMVQPPGFESADKSLVCRLNKALYGLKQAPRQWFDRLKTTLLQFGFSACKSDPSLFTYTLQQQTVYLLVYVDDIILTGSSQSLIQQLTTQLNARFALKQLGLLDYFLGIEVKYFTDKSILMTQSKYIRDLLHKTKMAEAQPISSPMVSSCKLSKNGNDLFHDPTLFRSVVGALQYATLTRPDISYSVNKVCQFMAQPLDTHWIAVKRILRYLKGTISHGLHFRPAVLGKSFNLTAMCDADWASDIDDKRSTSGSSIFLGPNLISWWSRKQQVTARSSTEAEYRAIAQTTAELTWIQALPYFVLLLGHYNMPL</sequence>
<dbReference type="AlphaFoldDB" id="A0A151RJP7"/>
<feature type="domain" description="Reverse transcriptase Ty1/copia-type" evidence="1">
    <location>
        <begin position="51"/>
        <end position="294"/>
    </location>
</feature>
<evidence type="ECO:0000313" key="2">
    <source>
        <dbReference type="EMBL" id="KYP42777.1"/>
    </source>
</evidence>